<accession>A0A1G8MTK2</accession>
<dbReference type="RefSeq" id="WP_089860664.1">
    <property type="nucleotide sequence ID" value="NZ_FNDW01000012.1"/>
</dbReference>
<dbReference type="OrthoDB" id="961266at2"/>
<dbReference type="CDD" id="cd12797">
    <property type="entry name" value="M23_peptidase"/>
    <property type="match status" value="1"/>
</dbReference>
<keyword evidence="3" id="KW-1185">Reference proteome</keyword>
<reference evidence="3" key="1">
    <citation type="submission" date="2016-10" db="EMBL/GenBank/DDBJ databases">
        <authorList>
            <person name="Varghese N."/>
            <person name="Submissions S."/>
        </authorList>
    </citation>
    <scope>NUCLEOTIDE SEQUENCE [LARGE SCALE GENOMIC DNA]</scope>
    <source>
        <strain evidence="3">DSM 17071</strain>
    </source>
</reference>
<dbReference type="Gene3D" id="2.70.70.10">
    <property type="entry name" value="Glucose Permease (Domain IIA)"/>
    <property type="match status" value="1"/>
</dbReference>
<gene>
    <name evidence="2" type="ORF">SAMN05421846_11248</name>
</gene>
<dbReference type="AlphaFoldDB" id="A0A1G8MTK2"/>
<proteinExistence type="predicted"/>
<dbReference type="InterPro" id="IPR011055">
    <property type="entry name" value="Dup_hybrid_motif"/>
</dbReference>
<evidence type="ECO:0000313" key="2">
    <source>
        <dbReference type="EMBL" id="SDI71125.1"/>
    </source>
</evidence>
<dbReference type="EMBL" id="FNDW01000012">
    <property type="protein sequence ID" value="SDI71125.1"/>
    <property type="molecule type" value="Genomic_DNA"/>
</dbReference>
<evidence type="ECO:0000256" key="1">
    <source>
        <dbReference type="SAM" id="MobiDB-lite"/>
    </source>
</evidence>
<dbReference type="Proteomes" id="UP000198869">
    <property type="component" value="Unassembled WGS sequence"/>
</dbReference>
<name>A0A1G8MTK2_9FLAO</name>
<feature type="region of interest" description="Disordered" evidence="1">
    <location>
        <begin position="1"/>
        <end position="35"/>
    </location>
</feature>
<sequence length="355" mass="40935">MTQVINGGKSRNWTAKQGSNMTTFNSNRDKGKRKHAARDLYTKPYETIVAIADGVVLEVKSFYCKTHQITVRHTLKDGRDFIIRYGELDPKSIKVKENDKVTQKMELGKTGKLLKYIPRTKEYIPLMKIEGETIFMIHFEHFMGSLGFDIKKNPLSNGNKPYNRRPDLIDSLAILQEGYNNSFGIKPISNDSREEGFTEHHARKALLYIYNKYGRDIAVIVEKMYRLETTHFTSEQYRNCGTGGMEVHGPPPYYGWDPTTFNKHSEYTPIGTWSHMEGKGLSRQGGNAQEKSKPKMFVKLPSVLAGMEYKAEYIQRYNGNYARWYNANETSAQEKYRESLKGIKSKIVDDFKDEK</sequence>
<evidence type="ECO:0000313" key="3">
    <source>
        <dbReference type="Proteomes" id="UP000198869"/>
    </source>
</evidence>
<dbReference type="STRING" id="311334.SAMN05421846_11248"/>
<feature type="compositionally biased region" description="Polar residues" evidence="1">
    <location>
        <begin position="1"/>
        <end position="26"/>
    </location>
</feature>
<organism evidence="2 3">
    <name type="scientific">Chryseobacterium taeanense</name>
    <dbReference type="NCBI Taxonomy" id="311334"/>
    <lineage>
        <taxon>Bacteria</taxon>
        <taxon>Pseudomonadati</taxon>
        <taxon>Bacteroidota</taxon>
        <taxon>Flavobacteriia</taxon>
        <taxon>Flavobacteriales</taxon>
        <taxon>Weeksellaceae</taxon>
        <taxon>Chryseobacterium group</taxon>
        <taxon>Chryseobacterium</taxon>
    </lineage>
</organism>
<dbReference type="SUPFAM" id="SSF51261">
    <property type="entry name" value="Duplicated hybrid motif"/>
    <property type="match status" value="1"/>
</dbReference>
<protein>
    <submittedName>
        <fullName evidence="2">Peptidase family M23</fullName>
    </submittedName>
</protein>